<feature type="domain" description="PA14" evidence="3">
    <location>
        <begin position="547"/>
        <end position="699"/>
    </location>
</feature>
<dbReference type="PROSITE" id="PS50853">
    <property type="entry name" value="FN3"/>
    <property type="match status" value="1"/>
</dbReference>
<evidence type="ECO:0000259" key="1">
    <source>
        <dbReference type="PROSITE" id="PS50022"/>
    </source>
</evidence>
<dbReference type="NCBIfam" id="NF033708">
    <property type="entry name" value="T9SS_Cterm_ChiA"/>
    <property type="match status" value="1"/>
</dbReference>
<dbReference type="InterPro" id="IPR000421">
    <property type="entry name" value="FA58C"/>
</dbReference>
<dbReference type="InterPro" id="IPR003961">
    <property type="entry name" value="FN3_dom"/>
</dbReference>
<dbReference type="Gene3D" id="2.60.40.10">
    <property type="entry name" value="Immunoglobulins"/>
    <property type="match status" value="1"/>
</dbReference>
<organism evidence="4 5">
    <name type="scientific">Flavobacterium resistens</name>
    <dbReference type="NCBI Taxonomy" id="443612"/>
    <lineage>
        <taxon>Bacteria</taxon>
        <taxon>Pseudomonadati</taxon>
        <taxon>Bacteroidota</taxon>
        <taxon>Flavobacteriia</taxon>
        <taxon>Flavobacteriales</taxon>
        <taxon>Flavobacteriaceae</taxon>
        <taxon>Flavobacterium</taxon>
    </lineage>
</organism>
<comment type="caution">
    <text evidence="4">The sequence shown here is derived from an EMBL/GenBank/DDBJ whole genome shotgun (WGS) entry which is preliminary data.</text>
</comment>
<reference evidence="4 5" key="1">
    <citation type="submission" date="2019-11" db="EMBL/GenBank/DDBJ databases">
        <title>Flavobacterium resistens genome.</title>
        <authorList>
            <person name="Wilson V.M."/>
            <person name="Newman J.D."/>
        </authorList>
    </citation>
    <scope>NUCLEOTIDE SEQUENCE [LARGE SCALE GENOMIC DNA]</scope>
    <source>
        <strain evidence="4 5">DSM 19382</strain>
    </source>
</reference>
<dbReference type="CDD" id="cd00063">
    <property type="entry name" value="FN3"/>
    <property type="match status" value="1"/>
</dbReference>
<evidence type="ECO:0000313" key="5">
    <source>
        <dbReference type="Proteomes" id="UP000468990"/>
    </source>
</evidence>
<dbReference type="Gene3D" id="2.60.120.260">
    <property type="entry name" value="Galactose-binding domain-like"/>
    <property type="match status" value="1"/>
</dbReference>
<dbReference type="InterPro" id="IPR013783">
    <property type="entry name" value="Ig-like_fold"/>
</dbReference>
<dbReference type="SUPFAM" id="SSF49265">
    <property type="entry name" value="Fibronectin type III"/>
    <property type="match status" value="1"/>
</dbReference>
<accession>A0ABW9Q816</accession>
<dbReference type="Gene3D" id="2.60.40.1080">
    <property type="match status" value="2"/>
</dbReference>
<dbReference type="InterPro" id="IPR008964">
    <property type="entry name" value="Invasin/intimin_cell_adhesion"/>
</dbReference>
<dbReference type="InterPro" id="IPR036116">
    <property type="entry name" value="FN3_sf"/>
</dbReference>
<keyword evidence="5" id="KW-1185">Reference proteome</keyword>
<dbReference type="InterPro" id="IPR037524">
    <property type="entry name" value="PA14/GLEYA"/>
</dbReference>
<proteinExistence type="predicted"/>
<feature type="domain" description="Fibronectin type-III" evidence="2">
    <location>
        <begin position="794"/>
        <end position="886"/>
    </location>
</feature>
<dbReference type="SUPFAM" id="SSF49373">
    <property type="entry name" value="Invasin/intimin cell-adhesion fragments"/>
    <property type="match status" value="2"/>
</dbReference>
<dbReference type="RefSeq" id="WP_154275361.1">
    <property type="nucleotide sequence ID" value="NZ_WKKG01000007.1"/>
</dbReference>
<dbReference type="PROSITE" id="PS50022">
    <property type="entry name" value="FA58C_3"/>
    <property type="match status" value="1"/>
</dbReference>
<dbReference type="SUPFAM" id="SSF49785">
    <property type="entry name" value="Galactose-binding domain-like"/>
    <property type="match status" value="1"/>
</dbReference>
<gene>
    <name evidence="4" type="ORF">GJU42_14415</name>
</gene>
<dbReference type="PROSITE" id="PS51820">
    <property type="entry name" value="PA14"/>
    <property type="match status" value="1"/>
</dbReference>
<evidence type="ECO:0000313" key="4">
    <source>
        <dbReference type="EMBL" id="MRX69161.1"/>
    </source>
</evidence>
<dbReference type="EMBL" id="WKKG01000007">
    <property type="protein sequence ID" value="MRX69161.1"/>
    <property type="molecule type" value="Genomic_DNA"/>
</dbReference>
<protein>
    <submittedName>
        <fullName evidence="4">T9SS sorting signal type C domain-containing protein</fullName>
    </submittedName>
</protein>
<feature type="domain" description="F5/8 type C" evidence="1">
    <location>
        <begin position="1040"/>
        <end position="1112"/>
    </location>
</feature>
<name>A0ABW9Q816_9FLAO</name>
<sequence length="2087" mass="217074">MLRKLLLFVRSLFLNFSNSSKERSFTPSLRMLCLGVFFVGLVASAAPRFAVTSGNWDGAIWASTAGGVAGSAATPTISDAVTINSGISVTVNVAANCASLDFTSGNNTNSTVTINSGITLNVGGAITIPRTGNNSFKNLIAVGSGNLNAASISFPSTGNNVRHEITISTGTVTVTGNIIGSGGNTSGSITFTGTGTLKVGGTMFLPADGTLTTFTGSTVEYNGTAQTVSNFTYSNLTLSGSGNKTIAPSVTVSNNLTVSGTAVLAPGGANRISDATKVVLNGGSYSTGGFSETMGTLTLNDNSTIALGAANHTINLAASNGIAWTSGKILTITGWTGVSGSSGRIFLGSSAAGLTTSQLAQIKFQVGAENRDAAILDTGEIVPAFCPFASNTIFGTTQSICYDSTVRTGPPATGGVTFSAVPVDRYVAVNVIQGVQYRIATTATNRTFTKRLTLFNGSNTATALATVNASSATTAATIDWTSNFTGVLYVAFNTANCQTSAQTDDITVSYIGGNNTADNQNTYGTNSWIGHVYNFSDAAGVSPLIDTDAFASYLGYFNQANTVSGSTISFTQDYNTSTSTATCFPITAAGTSQSVYTETFAVRYKMQTTSAVYPAGCYFVTIKGDDGVRLYIDGTLVFDAWVQQAETTYDNVLVYLNGNSQLVFDFYEKNSNNTSTFSITPASATIASLNTITPVGPIVRCSSTTTALTGSTVATQGSNSIAPVLYQWQSSIDNVTWSDISSATAKDYTVPGTTPASATRIYYRRNVKGSTTNSAACVYSTNAVAIITSPNNSAPVAPTSAAGTNITCSSFTANWGSILNATSYRIDVSTSSTFSSFVVNNLDVGFVTSYNVTGLSVGTYYYRVRSYNGCGNNPSAASSTVQTVVVANPSATIGGGGNVCLNASSPNVVFTNPQTLPITVTYNINGGSNSTVNVPASSTANIAAPTTTSGVFVYNLVSVAFQSAPTCSTTISGSATVIVNSSPTITLNKTDKACPSPNNGTITPTLSGGLTNIRYIKLTQKYVNVDAWQQVAEIQAFEIFTGTNVALSSNGATATSSSYYSNNLAIYGPLRAIDGNLASIWHSNSTNINEYITVDLASAKNLDYIRIYNRADCCQTRGQNMLLELLDASNNVIYSKTVDLFENITTPQHYIDVNVLDVSWNDAATTLNRTGLDAGTYTFNYSDAAGCSSSPQATINTTNVNAAITSVTGPSAICIGGTATAYTANGVVLGGGTGAWSSTSTGVATVDASGNVTGVAAGTTNIVYTITGGCSGTKSQQISITVNPNAAITSVTGPSTICIGGTATAYTANGAVLGGGTGAWSSTSTGVATVDASGNVTGVAAGTTNIVYTITGGCSGTKSQQINITVNSLPTITTTATPAVVTPICASAAAQTTDLAYTASTGNATSYSIDWALLTDQTSTSFTFVNGGGTITGIKVPAGTASGTYTGVMTITNGNTCSATINITLTVKPNFAAPTVVVLQNPTCTTPTGSVQLSGLPASGNLLQNDGTTITTVPFSSSTPIISGLALGTYTFAVDNGCAVAYSSAVKIEANTWNGATWSYGSNPTSNDLVNFASNYIVSSDVIYCSVTVSNNSSVTVNSGTTLTVENGVHVNSGSSLTFENSSSLIQNNTSNTLNTGDITYKRIAPKIRQADYVYWSTPVKNQTLREVSSLTDPSKLYMYDGTQWVFTPNWTIMTAGKGYIIRGPENYSNTVKTDFTARFIGTPQNGTFTGEAMVGGKYYLLGNPYPSALDAATFITDVANRDLLSGTLYFWTHNTPVVLGGAYQYATDDYATWNLSGGTGTRPAISDPGGTVPSGKIGAGQAFFTGTVMSGNVTYKNSMRVGGNSNGQFFKPGKTAKTAEVEKHRLWLNMTNEGGAFKQLLVGYIEGATNDYERLYDGKTFDGNKYLDFYSINEGNKLVIQGRGLPFTDVDEVPLGYRTTIAGDFTIAIDNVDGNMKTQAIYIEDKKTGTIHDLTASNYTFTTGIGTFTDRLVLRYTNKSLGTGDFENIEKGITVSVKDKVIKVVSSNENIQDVSIFDVAGKLLYDKKKAGTSELLISNLQSSNQVLLIGITLENGYKTTRKLIFQ</sequence>
<evidence type="ECO:0000259" key="2">
    <source>
        <dbReference type="PROSITE" id="PS50853"/>
    </source>
</evidence>
<evidence type="ECO:0000259" key="3">
    <source>
        <dbReference type="PROSITE" id="PS51820"/>
    </source>
</evidence>
<dbReference type="Proteomes" id="UP000468990">
    <property type="component" value="Unassembled WGS sequence"/>
</dbReference>
<dbReference type="Pfam" id="PF22633">
    <property type="entry name" value="F5_F8_type_C_2"/>
    <property type="match status" value="1"/>
</dbReference>
<dbReference type="InterPro" id="IPR008979">
    <property type="entry name" value="Galactose-bd-like_sf"/>
</dbReference>